<accession>A0A7H9CFK3</accession>
<dbReference type="Proteomes" id="UP000509414">
    <property type="component" value="Chromosome"/>
</dbReference>
<name>A0A7H9CFK3_9BACT</name>
<keyword evidence="2" id="KW-1185">Reference proteome</keyword>
<reference evidence="1 2" key="1">
    <citation type="submission" date="2020-02" db="EMBL/GenBank/DDBJ databases">
        <title>Complete genome sequence of the novel Campylobacter species Candidatus Campylobacter infans.</title>
        <authorList>
            <person name="Duim B."/>
            <person name="Zomer A."/>
            <person name="van der Graaf L."/>
            <person name="Wagenaar J."/>
        </authorList>
    </citation>
    <scope>NUCLEOTIDE SEQUENCE [LARGE SCALE GENOMIC DNA]</scope>
    <source>
        <strain evidence="1 2">19S00001</strain>
    </source>
</reference>
<sequence>MWLDDLKIAVTANDITKIEHLCDKIPNDLSINDAICAQNLLSQAKLYCSQQMDDISAELEKLRKIRKFNEN</sequence>
<organism evidence="1 2">
    <name type="scientific">Candidatus Campylobacter infans</name>
    <dbReference type="NCBI Taxonomy" id="2561898"/>
    <lineage>
        <taxon>Bacteria</taxon>
        <taxon>Pseudomonadati</taxon>
        <taxon>Campylobacterota</taxon>
        <taxon>Epsilonproteobacteria</taxon>
        <taxon>Campylobacterales</taxon>
        <taxon>Campylobacteraceae</taxon>
        <taxon>Campylobacter</taxon>
    </lineage>
</organism>
<gene>
    <name evidence="1" type="ORF">CINF_0434</name>
</gene>
<dbReference type="RefSeq" id="WP_178696589.1">
    <property type="nucleotide sequence ID" value="NZ_CP049075.1"/>
</dbReference>
<evidence type="ECO:0000313" key="1">
    <source>
        <dbReference type="EMBL" id="QLI04967.1"/>
    </source>
</evidence>
<proteinExistence type="predicted"/>
<protein>
    <submittedName>
        <fullName evidence="1">Uncharacterized protein</fullName>
    </submittedName>
</protein>
<evidence type="ECO:0000313" key="2">
    <source>
        <dbReference type="Proteomes" id="UP000509414"/>
    </source>
</evidence>
<dbReference type="KEGG" id="cinf:CINF_0434"/>
<dbReference type="AlphaFoldDB" id="A0A7H9CFK3"/>
<dbReference type="EMBL" id="CP049075">
    <property type="protein sequence ID" value="QLI04967.1"/>
    <property type="molecule type" value="Genomic_DNA"/>
</dbReference>